<sequence length="244" mass="27818">MSLDDFGLLETMLYRPNHGIEFFSEHLIRLRRSREYFYQKSNKSTFVDFPSDEIIKEKIDSQLLQTQAVCSSPLSSYRIRLVVDSSSNIQLNINPEVNTGQDISKRKVVLDFIPVDSKNDFLLHKTTNRKIYNEARARNGVDPSDPNSPFDVILFNEHGYVTETSIANIALQLSEAGKNIWVTPPIECGLLPGTKRAHMLCTDSDLREEHITIERLVLEAKAGKLIKCFNSVRGEYLVDLINLN</sequence>
<accession>A0ACC2TGL1</accession>
<protein>
    <submittedName>
        <fullName evidence="1">Uncharacterized protein</fullName>
    </submittedName>
</protein>
<dbReference type="EMBL" id="QTSX02002883">
    <property type="protein sequence ID" value="KAJ9073840.1"/>
    <property type="molecule type" value="Genomic_DNA"/>
</dbReference>
<proteinExistence type="predicted"/>
<comment type="caution">
    <text evidence="1">The sequence shown here is derived from an EMBL/GenBank/DDBJ whole genome shotgun (WGS) entry which is preliminary data.</text>
</comment>
<keyword evidence="2" id="KW-1185">Reference proteome</keyword>
<gene>
    <name evidence="1" type="ORF">DSO57_1012171</name>
</gene>
<name>A0ACC2TGL1_9FUNG</name>
<reference evidence="1" key="1">
    <citation type="submission" date="2022-04" db="EMBL/GenBank/DDBJ databases">
        <title>Genome of the entomopathogenic fungus Entomophthora muscae.</title>
        <authorList>
            <person name="Elya C."/>
            <person name="Lovett B.R."/>
            <person name="Lee E."/>
            <person name="Macias A.M."/>
            <person name="Hajek A.E."/>
            <person name="De Bivort B.L."/>
            <person name="Kasson M.T."/>
            <person name="De Fine Licht H.H."/>
            <person name="Stajich J.E."/>
        </authorList>
    </citation>
    <scope>NUCLEOTIDE SEQUENCE</scope>
    <source>
        <strain evidence="1">Berkeley</strain>
    </source>
</reference>
<evidence type="ECO:0000313" key="2">
    <source>
        <dbReference type="Proteomes" id="UP001165960"/>
    </source>
</evidence>
<dbReference type="Proteomes" id="UP001165960">
    <property type="component" value="Unassembled WGS sequence"/>
</dbReference>
<organism evidence="1 2">
    <name type="scientific">Entomophthora muscae</name>
    <dbReference type="NCBI Taxonomy" id="34485"/>
    <lineage>
        <taxon>Eukaryota</taxon>
        <taxon>Fungi</taxon>
        <taxon>Fungi incertae sedis</taxon>
        <taxon>Zoopagomycota</taxon>
        <taxon>Entomophthoromycotina</taxon>
        <taxon>Entomophthoromycetes</taxon>
        <taxon>Entomophthorales</taxon>
        <taxon>Entomophthoraceae</taxon>
        <taxon>Entomophthora</taxon>
    </lineage>
</organism>
<evidence type="ECO:0000313" key="1">
    <source>
        <dbReference type="EMBL" id="KAJ9073840.1"/>
    </source>
</evidence>